<keyword evidence="2" id="KW-1185">Reference proteome</keyword>
<evidence type="ECO:0000313" key="1">
    <source>
        <dbReference type="EMBL" id="CAG8662960.1"/>
    </source>
</evidence>
<accession>A0A9N9E927</accession>
<protein>
    <submittedName>
        <fullName evidence="1">15680_t:CDS:1</fullName>
    </submittedName>
</protein>
<sequence length="89" mass="9561">MPATMHYDHFGNIIIYGASGSGFRVFSAGTNSSSARKYLIARYIPIKFVCVEAGKYSPAKLCKLSRSSIFPTSTIILGCNNASLYGGTL</sequence>
<organism evidence="1 2">
    <name type="scientific">Funneliformis mosseae</name>
    <name type="common">Endomycorrhizal fungus</name>
    <name type="synonym">Glomus mosseae</name>
    <dbReference type="NCBI Taxonomy" id="27381"/>
    <lineage>
        <taxon>Eukaryota</taxon>
        <taxon>Fungi</taxon>
        <taxon>Fungi incertae sedis</taxon>
        <taxon>Mucoromycota</taxon>
        <taxon>Glomeromycotina</taxon>
        <taxon>Glomeromycetes</taxon>
        <taxon>Glomerales</taxon>
        <taxon>Glomeraceae</taxon>
        <taxon>Funneliformis</taxon>
    </lineage>
</organism>
<reference evidence="1" key="1">
    <citation type="submission" date="2021-06" db="EMBL/GenBank/DDBJ databases">
        <authorList>
            <person name="Kallberg Y."/>
            <person name="Tangrot J."/>
            <person name="Rosling A."/>
        </authorList>
    </citation>
    <scope>NUCLEOTIDE SEQUENCE</scope>
    <source>
        <strain evidence="1">87-6 pot B 2015</strain>
    </source>
</reference>
<comment type="caution">
    <text evidence="1">The sequence shown here is derived from an EMBL/GenBank/DDBJ whole genome shotgun (WGS) entry which is preliminary data.</text>
</comment>
<gene>
    <name evidence="1" type="ORF">FMOSSE_LOCUS12032</name>
</gene>
<dbReference type="AlphaFoldDB" id="A0A9N9E927"/>
<proteinExistence type="predicted"/>
<dbReference type="EMBL" id="CAJVPP010005297">
    <property type="protein sequence ID" value="CAG8662960.1"/>
    <property type="molecule type" value="Genomic_DNA"/>
</dbReference>
<evidence type="ECO:0000313" key="2">
    <source>
        <dbReference type="Proteomes" id="UP000789375"/>
    </source>
</evidence>
<name>A0A9N9E927_FUNMO</name>
<dbReference type="Proteomes" id="UP000789375">
    <property type="component" value="Unassembled WGS sequence"/>
</dbReference>